<dbReference type="Proteomes" id="UP000243217">
    <property type="component" value="Unassembled WGS sequence"/>
</dbReference>
<comment type="similarity">
    <text evidence="1">Belongs to the peptidase C1 family.</text>
</comment>
<dbReference type="InterPro" id="IPR013128">
    <property type="entry name" value="Peptidase_C1A"/>
</dbReference>
<gene>
    <name evidence="6" type="ORF">THRCLA_02119</name>
</gene>
<keyword evidence="7" id="KW-1185">Reference proteome</keyword>
<dbReference type="Gene3D" id="3.90.70.10">
    <property type="entry name" value="Cysteine proteinases"/>
    <property type="match status" value="1"/>
</dbReference>
<dbReference type="GO" id="GO:0006508">
    <property type="term" value="P:proteolysis"/>
    <property type="evidence" value="ECO:0007669"/>
    <property type="project" value="UniProtKB-KW"/>
</dbReference>
<accession>A0A0A7CLQ7</accession>
<dbReference type="PANTHER" id="PTHR12411">
    <property type="entry name" value="CYSTEINE PROTEASE FAMILY C1-RELATED"/>
    <property type="match status" value="1"/>
</dbReference>
<evidence type="ECO:0000259" key="4">
    <source>
        <dbReference type="SMART" id="SM00645"/>
    </source>
</evidence>
<reference evidence="5 7" key="1">
    <citation type="journal article" date="2014" name="Genome Biol. Evol.">
        <title>The secreted proteins of Achlya hypogyna and Thraustotheca clavata identify the ancestral oomycete secretome and reveal gene acquisitions by horizontal gene transfer.</title>
        <authorList>
            <person name="Misner I."/>
            <person name="Blouin N."/>
            <person name="Leonard G."/>
            <person name="Richards T.A."/>
            <person name="Lane C.E."/>
        </authorList>
    </citation>
    <scope>NUCLEOTIDE SEQUENCE</scope>
    <source>
        <strain evidence="5 7">ATCC 34112</strain>
    </source>
</reference>
<keyword evidence="6" id="KW-0645">Protease</keyword>
<dbReference type="InterPro" id="IPR039417">
    <property type="entry name" value="Peptidase_C1A_papain-like"/>
</dbReference>
<dbReference type="InterPro" id="IPR000169">
    <property type="entry name" value="Pept_cys_AS"/>
</dbReference>
<dbReference type="SUPFAM" id="SSF54001">
    <property type="entry name" value="Cysteine proteinases"/>
    <property type="match status" value="1"/>
</dbReference>
<evidence type="ECO:0000313" key="7">
    <source>
        <dbReference type="Proteomes" id="UP000243217"/>
    </source>
</evidence>
<dbReference type="GO" id="GO:0008234">
    <property type="term" value="F:cysteine-type peptidase activity"/>
    <property type="evidence" value="ECO:0007669"/>
    <property type="project" value="InterPro"/>
</dbReference>
<evidence type="ECO:0000256" key="3">
    <source>
        <dbReference type="SAM" id="SignalP"/>
    </source>
</evidence>
<sequence length="361" mass="39633">MHRLLLICLYLVGVFAKNKTLLSAKFKHWRTSKAGLAAEKLGFIQRNWTEEEYLRRYFNGKIRLQKLRDAYPLAQFDLTQFSLLSHDEFRSFVDPELNFTFNASSIERYGYLTSNWSILTTDNDTWRINVQAGTVVAPPKPKKGNIKTPATFTIDHSGCLTPPRNQGRCGSCWAFASTSAIEGAYCVKHNKRIALSEQYMASCDTSNFGCGGGSIPNALSFARTGMCTLEAQPFRSGATGKISACMRCSSTIHTGINGYRKVTSNVAAFQAALAKSPIAVAVSAGNRVWQHYTGGILTAEVNASAPVDHGVTIVGYGIANNTLVWKIRNSWGTNWGEDGYLLLAANTNLFSVLNQGFVPVL</sequence>
<feature type="chain" id="PRO_5005391449" evidence="3">
    <location>
        <begin position="17"/>
        <end position="361"/>
    </location>
</feature>
<keyword evidence="2" id="KW-0865">Zymogen</keyword>
<proteinExistence type="inferred from homology"/>
<dbReference type="EMBL" id="KM037985">
    <property type="protein sequence ID" value="AIG55446.1"/>
    <property type="molecule type" value="Genomic_DNA"/>
</dbReference>
<organism evidence="5">
    <name type="scientific">Thraustotheca clavata</name>
    <dbReference type="NCBI Taxonomy" id="74557"/>
    <lineage>
        <taxon>Eukaryota</taxon>
        <taxon>Sar</taxon>
        <taxon>Stramenopiles</taxon>
        <taxon>Oomycota</taxon>
        <taxon>Saprolegniomycetes</taxon>
        <taxon>Saprolegniales</taxon>
        <taxon>Achlyaceae</taxon>
        <taxon>Thraustotheca</taxon>
    </lineage>
</organism>
<dbReference type="SMART" id="SM00645">
    <property type="entry name" value="Pept_C1"/>
    <property type="match status" value="1"/>
</dbReference>
<dbReference type="STRING" id="74557.A0A0A7CLQ7"/>
<dbReference type="OrthoDB" id="10253408at2759"/>
<keyword evidence="6" id="KW-0378">Hydrolase</keyword>
<feature type="signal peptide" evidence="3">
    <location>
        <begin position="1"/>
        <end position="16"/>
    </location>
</feature>
<dbReference type="CDD" id="cd02248">
    <property type="entry name" value="Peptidase_C1A"/>
    <property type="match status" value="1"/>
</dbReference>
<dbReference type="InterPro" id="IPR025660">
    <property type="entry name" value="Pept_his_AS"/>
</dbReference>
<dbReference type="PROSITE" id="PS00139">
    <property type="entry name" value="THIOL_PROTEASE_CYS"/>
    <property type="match status" value="1"/>
</dbReference>
<feature type="domain" description="Peptidase C1A papain C-terminal" evidence="4">
    <location>
        <begin position="148"/>
        <end position="360"/>
    </location>
</feature>
<name>A0A0A7CLQ7_9STRA</name>
<dbReference type="PROSITE" id="PS00639">
    <property type="entry name" value="THIOL_PROTEASE_HIS"/>
    <property type="match status" value="1"/>
</dbReference>
<dbReference type="InterPro" id="IPR038765">
    <property type="entry name" value="Papain-like_cys_pep_sf"/>
</dbReference>
<evidence type="ECO:0000256" key="1">
    <source>
        <dbReference type="ARBA" id="ARBA00008455"/>
    </source>
</evidence>
<protein>
    <submittedName>
        <fullName evidence="6">Cysteine protease family C01A</fullName>
    </submittedName>
    <submittedName>
        <fullName evidence="5">Secreted protein</fullName>
    </submittedName>
</protein>
<evidence type="ECO:0000313" key="5">
    <source>
        <dbReference type="EMBL" id="AIG55446.1"/>
    </source>
</evidence>
<dbReference type="AlphaFoldDB" id="A0A0A7CLQ7"/>
<dbReference type="InterPro" id="IPR000668">
    <property type="entry name" value="Peptidase_C1A_C"/>
</dbReference>
<keyword evidence="3" id="KW-0732">Signal</keyword>
<dbReference type="PRINTS" id="PR00705">
    <property type="entry name" value="PAPAIN"/>
</dbReference>
<evidence type="ECO:0000313" key="6">
    <source>
        <dbReference type="EMBL" id="OQS05797.1"/>
    </source>
</evidence>
<dbReference type="Pfam" id="PF00112">
    <property type="entry name" value="Peptidase_C1"/>
    <property type="match status" value="1"/>
</dbReference>
<dbReference type="EMBL" id="JNBS01000414">
    <property type="protein sequence ID" value="OQS05797.1"/>
    <property type="molecule type" value="Genomic_DNA"/>
</dbReference>
<evidence type="ECO:0000256" key="2">
    <source>
        <dbReference type="ARBA" id="ARBA00023145"/>
    </source>
</evidence>